<feature type="transmembrane region" description="Helical" evidence="1">
    <location>
        <begin position="20"/>
        <end position="42"/>
    </location>
</feature>
<protein>
    <recommendedName>
        <fullName evidence="4">PH (Pleckstrin Homology) domain-containing protein</fullName>
    </recommendedName>
</protein>
<comment type="caution">
    <text evidence="2">The sequence shown here is derived from an EMBL/GenBank/DDBJ whole genome shotgun (WGS) entry which is preliminary data.</text>
</comment>
<evidence type="ECO:0008006" key="4">
    <source>
        <dbReference type="Google" id="ProtNLM"/>
    </source>
</evidence>
<evidence type="ECO:0000313" key="3">
    <source>
        <dbReference type="Proteomes" id="UP001501257"/>
    </source>
</evidence>
<sequence length="277" mass="30059">MSKHGSEARLWAPRHSGWNLAHHLLPSFVLFAFLASSGTYALLHARPVLSTALLASALAMLMGVVAAYRRPTRDRAAGTAAVATSTGPRAATWFPMFRSSARWAAAIMGLAVVILVATVALSARLLLAYTNDTSILIVLLAAFLLATGVYVLNRGLHMARIGATAQEPGLYLTRSRIVLYDSRGTREIYWNDVAGIEAGDPAGRKPLGKRGPAWITVEQQPRSSQSPERLLILIHELTANPDQLLRTLEHYWRSAADRAELGTDAALGRVKNFAELD</sequence>
<feature type="transmembrane region" description="Helical" evidence="1">
    <location>
        <begin position="133"/>
        <end position="152"/>
    </location>
</feature>
<accession>A0ABP9TLI1</accession>
<name>A0ABP9TLI1_9MICC</name>
<dbReference type="RefSeq" id="WP_210099637.1">
    <property type="nucleotide sequence ID" value="NZ_BAABLK010000022.1"/>
</dbReference>
<dbReference type="EMBL" id="BAABLK010000022">
    <property type="protein sequence ID" value="GAA5226587.1"/>
    <property type="molecule type" value="Genomic_DNA"/>
</dbReference>
<dbReference type="Proteomes" id="UP001501257">
    <property type="component" value="Unassembled WGS sequence"/>
</dbReference>
<feature type="transmembrane region" description="Helical" evidence="1">
    <location>
        <begin position="103"/>
        <end position="127"/>
    </location>
</feature>
<evidence type="ECO:0000313" key="2">
    <source>
        <dbReference type="EMBL" id="GAA5226587.1"/>
    </source>
</evidence>
<feature type="transmembrane region" description="Helical" evidence="1">
    <location>
        <begin position="48"/>
        <end position="68"/>
    </location>
</feature>
<keyword evidence="3" id="KW-1185">Reference proteome</keyword>
<keyword evidence="1" id="KW-1133">Transmembrane helix</keyword>
<evidence type="ECO:0000256" key="1">
    <source>
        <dbReference type="SAM" id="Phobius"/>
    </source>
</evidence>
<gene>
    <name evidence="2" type="ORF">GCM10025778_11200</name>
</gene>
<keyword evidence="1" id="KW-0812">Transmembrane</keyword>
<organism evidence="2 3">
    <name type="scientific">Paeniglutamicibacter antarcticus</name>
    <dbReference type="NCBI Taxonomy" id="494023"/>
    <lineage>
        <taxon>Bacteria</taxon>
        <taxon>Bacillati</taxon>
        <taxon>Actinomycetota</taxon>
        <taxon>Actinomycetes</taxon>
        <taxon>Micrococcales</taxon>
        <taxon>Micrococcaceae</taxon>
        <taxon>Paeniglutamicibacter</taxon>
    </lineage>
</organism>
<proteinExistence type="predicted"/>
<reference evidence="3" key="1">
    <citation type="journal article" date="2019" name="Int. J. Syst. Evol. Microbiol.">
        <title>The Global Catalogue of Microorganisms (GCM) 10K type strain sequencing project: providing services to taxonomists for standard genome sequencing and annotation.</title>
        <authorList>
            <consortium name="The Broad Institute Genomics Platform"/>
            <consortium name="The Broad Institute Genome Sequencing Center for Infectious Disease"/>
            <person name="Wu L."/>
            <person name="Ma J."/>
        </authorList>
    </citation>
    <scope>NUCLEOTIDE SEQUENCE [LARGE SCALE GENOMIC DNA]</scope>
    <source>
        <strain evidence="3">JCM 18952</strain>
    </source>
</reference>
<keyword evidence="1" id="KW-0472">Membrane</keyword>